<dbReference type="InterPro" id="IPR000159">
    <property type="entry name" value="RA_dom"/>
</dbReference>
<dbReference type="Pfam" id="PF21712">
    <property type="entry name" value="RASSF8-10_RA"/>
    <property type="match status" value="1"/>
</dbReference>
<dbReference type="Proteomes" id="UP000242913">
    <property type="component" value="Unassembled WGS sequence"/>
</dbReference>
<dbReference type="InterPro" id="IPR033593">
    <property type="entry name" value="N-RASSF"/>
</dbReference>
<keyword evidence="4" id="KW-1185">Reference proteome</keyword>
<dbReference type="EMBL" id="KZ269984">
    <property type="protein sequence ID" value="OZC10795.1"/>
    <property type="molecule type" value="Genomic_DNA"/>
</dbReference>
<feature type="domain" description="Ras-associating" evidence="2">
    <location>
        <begin position="1"/>
        <end position="82"/>
    </location>
</feature>
<evidence type="ECO:0000313" key="4">
    <source>
        <dbReference type="Proteomes" id="UP000242913"/>
    </source>
</evidence>
<gene>
    <name evidence="3" type="ORF">X798_02218</name>
</gene>
<organism evidence="3 4">
    <name type="scientific">Onchocerca flexuosa</name>
    <dbReference type="NCBI Taxonomy" id="387005"/>
    <lineage>
        <taxon>Eukaryota</taxon>
        <taxon>Metazoa</taxon>
        <taxon>Ecdysozoa</taxon>
        <taxon>Nematoda</taxon>
        <taxon>Chromadorea</taxon>
        <taxon>Rhabditida</taxon>
        <taxon>Spirurina</taxon>
        <taxon>Spiruromorpha</taxon>
        <taxon>Filarioidea</taxon>
        <taxon>Onchocercidae</taxon>
        <taxon>Onchocerca</taxon>
    </lineage>
</organism>
<dbReference type="InterPro" id="IPR048945">
    <property type="entry name" value="RASSF8/10_RA"/>
</dbReference>
<accession>A0A238C103</accession>
<evidence type="ECO:0000313" key="3">
    <source>
        <dbReference type="EMBL" id="OZC10795.1"/>
    </source>
</evidence>
<dbReference type="PANTHER" id="PTHR15286">
    <property type="entry name" value="RAS-ASSOCIATING DOMAIN CONTAINING PROTEIN"/>
    <property type="match status" value="1"/>
</dbReference>
<name>A0A238C103_9BILA</name>
<dbReference type="AlphaFoldDB" id="A0A238C103"/>
<feature type="coiled-coil region" evidence="1">
    <location>
        <begin position="250"/>
        <end position="305"/>
    </location>
</feature>
<dbReference type="InterPro" id="IPR029071">
    <property type="entry name" value="Ubiquitin-like_domsf"/>
</dbReference>
<dbReference type="SUPFAM" id="SSF54236">
    <property type="entry name" value="Ubiquitin-like"/>
    <property type="match status" value="1"/>
</dbReference>
<keyword evidence="1" id="KW-0175">Coiled coil</keyword>
<proteinExistence type="predicted"/>
<dbReference type="GO" id="GO:0007165">
    <property type="term" value="P:signal transduction"/>
    <property type="evidence" value="ECO:0007669"/>
    <property type="project" value="InterPro"/>
</dbReference>
<sequence length="316" mass="36580">MEIKVIVDGIERSVSGITDSTTCAQIIYALAHATGQKGRFVLVENFRNMERSLAPSDRPLEMLRKWGTHSHCVTFLLRHLDENPSPVISETYPVDTDDRVEISQLVEPSFTSVDISIPRSTQQLCRPAFSSQTVTTERIRSRPPPPAYHELIEQRFTSLSRQNTPSSSLTPLQSVDTCIDDQWHLTNIIALEELIQKRKQFIDRQKAYLAQLDLAIDNDQQREVVQLRRQQENLRAVLNPLRECDWPNRLQLERTELQKITASINEFEQKYDALTNEIKLRIDEERKLKCRIEAVKEELKQLENGTEIEILSNNNY</sequence>
<evidence type="ECO:0000256" key="1">
    <source>
        <dbReference type="SAM" id="Coils"/>
    </source>
</evidence>
<reference evidence="3 4" key="1">
    <citation type="submission" date="2015-12" db="EMBL/GenBank/DDBJ databases">
        <title>Draft genome of the nematode, Onchocerca flexuosa.</title>
        <authorList>
            <person name="Mitreva M."/>
        </authorList>
    </citation>
    <scope>NUCLEOTIDE SEQUENCE [LARGE SCALE GENOMIC DNA]</scope>
    <source>
        <strain evidence="3">Red Deer</strain>
    </source>
</reference>
<protein>
    <recommendedName>
        <fullName evidence="2">Ras-associating domain-containing protein</fullName>
    </recommendedName>
</protein>
<dbReference type="OrthoDB" id="10051571at2759"/>
<dbReference type="PROSITE" id="PS50200">
    <property type="entry name" value="RA"/>
    <property type="match status" value="1"/>
</dbReference>
<dbReference type="Gene3D" id="3.10.20.90">
    <property type="entry name" value="Phosphatidylinositol 3-kinase Catalytic Subunit, Chain A, domain 1"/>
    <property type="match status" value="1"/>
</dbReference>
<evidence type="ECO:0000259" key="2">
    <source>
        <dbReference type="PROSITE" id="PS50200"/>
    </source>
</evidence>
<dbReference type="PANTHER" id="PTHR15286:SF6">
    <property type="entry name" value="GH01133P"/>
    <property type="match status" value="1"/>
</dbReference>